<dbReference type="Pfam" id="PF01084">
    <property type="entry name" value="Ribosomal_S18"/>
    <property type="match status" value="1"/>
</dbReference>
<comment type="similarity">
    <text evidence="1 4">Belongs to the bacterial ribosomal protein bS18 family.</text>
</comment>
<protein>
    <submittedName>
        <fullName evidence="5">Ribosomal protein S18</fullName>
    </submittedName>
</protein>
<dbReference type="GO" id="GO:0006412">
    <property type="term" value="P:translation"/>
    <property type="evidence" value="ECO:0007669"/>
    <property type="project" value="InterPro"/>
</dbReference>
<reference evidence="5" key="1">
    <citation type="journal article" date="2019" name="Mol. Phylogenet. Evol.">
        <title>Morphological evolution and classification of the red algal order Ceramiales inferred using plastid phylogenomics.</title>
        <authorList>
            <person name="Diaz-Tapia P."/>
            <person name="Pasella M.M."/>
            <person name="Verbruggen H."/>
            <person name="Maggs C.A."/>
        </authorList>
    </citation>
    <scope>NUCLEOTIDE SEQUENCE</scope>
    <source>
        <strain evidence="5">PD2949_4</strain>
    </source>
</reference>
<keyword evidence="2 4" id="KW-0689">Ribosomal protein</keyword>
<dbReference type="PROSITE" id="PS00057">
    <property type="entry name" value="RIBOSOMAL_S18"/>
    <property type="match status" value="1"/>
</dbReference>
<keyword evidence="3 4" id="KW-0687">Ribonucleoprotein</keyword>
<dbReference type="GO" id="GO:0070181">
    <property type="term" value="F:small ribosomal subunit rRNA binding"/>
    <property type="evidence" value="ECO:0007669"/>
    <property type="project" value="TreeGrafter"/>
</dbReference>
<dbReference type="Gene3D" id="4.10.640.10">
    <property type="entry name" value="Ribosomal protein S18"/>
    <property type="match status" value="1"/>
</dbReference>
<evidence type="ECO:0000313" key="5">
    <source>
        <dbReference type="EMBL" id="QCI08376.1"/>
    </source>
</evidence>
<sequence length="70" mass="8306">MAISNKKVFKLKNHEVLNYKDIDILKQFVNDQGKILSRRSNNLNPRQQKQITKSIKRARMLALMPFLHKD</sequence>
<dbReference type="InterPro" id="IPR001648">
    <property type="entry name" value="Ribosomal_bS18"/>
</dbReference>
<dbReference type="PANTHER" id="PTHR13479">
    <property type="entry name" value="30S RIBOSOMAL PROTEIN S18"/>
    <property type="match status" value="1"/>
</dbReference>
<dbReference type="EMBL" id="MK814730">
    <property type="protein sequence ID" value="QCI08376.1"/>
    <property type="molecule type" value="Genomic_DNA"/>
</dbReference>
<dbReference type="GO" id="GO:0003735">
    <property type="term" value="F:structural constituent of ribosome"/>
    <property type="evidence" value="ECO:0007669"/>
    <property type="project" value="InterPro"/>
</dbReference>
<evidence type="ECO:0000256" key="3">
    <source>
        <dbReference type="ARBA" id="ARBA00023274"/>
    </source>
</evidence>
<proteinExistence type="inferred from homology"/>
<dbReference type="PANTHER" id="PTHR13479:SF40">
    <property type="entry name" value="SMALL RIBOSOMAL SUBUNIT PROTEIN BS18M"/>
    <property type="match status" value="1"/>
</dbReference>
<evidence type="ECO:0000256" key="4">
    <source>
        <dbReference type="RuleBase" id="RU003910"/>
    </source>
</evidence>
<dbReference type="PRINTS" id="PR00974">
    <property type="entry name" value="RIBOSOMALS18"/>
</dbReference>
<dbReference type="SUPFAM" id="SSF46911">
    <property type="entry name" value="Ribosomal protein S18"/>
    <property type="match status" value="1"/>
</dbReference>
<dbReference type="GO" id="GO:0005763">
    <property type="term" value="C:mitochondrial small ribosomal subunit"/>
    <property type="evidence" value="ECO:0007669"/>
    <property type="project" value="TreeGrafter"/>
</dbReference>
<geneLocation type="plastid" evidence="5"/>
<accession>A0A4D6WY92</accession>
<name>A0A4D6WY92_9FLOR</name>
<dbReference type="NCBIfam" id="TIGR00165">
    <property type="entry name" value="S18"/>
    <property type="match status" value="1"/>
</dbReference>
<keyword evidence="5" id="KW-0934">Plastid</keyword>
<gene>
    <name evidence="5" type="primary">rps18</name>
</gene>
<dbReference type="InterPro" id="IPR018275">
    <property type="entry name" value="Ribosomal_bS18_CS"/>
</dbReference>
<dbReference type="InterPro" id="IPR036870">
    <property type="entry name" value="Ribosomal_bS18_sf"/>
</dbReference>
<dbReference type="AlphaFoldDB" id="A0A4D6WY92"/>
<evidence type="ECO:0000256" key="1">
    <source>
        <dbReference type="ARBA" id="ARBA00005589"/>
    </source>
</evidence>
<evidence type="ECO:0000256" key="2">
    <source>
        <dbReference type="ARBA" id="ARBA00022980"/>
    </source>
</evidence>
<dbReference type="HAMAP" id="MF_00270">
    <property type="entry name" value="Ribosomal_bS18"/>
    <property type="match status" value="1"/>
</dbReference>
<organism evidence="5">
    <name type="scientific">Ptilothamnion sphaericum</name>
    <dbReference type="NCBI Taxonomy" id="1498216"/>
    <lineage>
        <taxon>Eukaryota</taxon>
        <taxon>Rhodophyta</taxon>
        <taxon>Florideophyceae</taxon>
        <taxon>Rhodymeniophycidae</taxon>
        <taxon>Ceramiales</taxon>
        <taxon>Wrangeliaceae</taxon>
        <taxon>Ptilothamnion</taxon>
    </lineage>
</organism>
<reference evidence="5" key="2">
    <citation type="submission" date="2019-04" db="EMBL/GenBank/DDBJ databases">
        <authorList>
            <person name="Pasella M."/>
        </authorList>
    </citation>
    <scope>NUCLEOTIDE SEQUENCE</scope>
    <source>
        <strain evidence="5">PD2949_4</strain>
    </source>
</reference>